<gene>
    <name evidence="5" type="ORF">BN1209_0222</name>
</gene>
<dbReference type="Gene3D" id="3.40.640.10">
    <property type="entry name" value="Type I PLP-dependent aspartate aminotransferase-like (Major domain)"/>
    <property type="match status" value="1"/>
</dbReference>
<keyword evidence="5" id="KW-0032">Aminotransferase</keyword>
<dbReference type="GO" id="GO:0030170">
    <property type="term" value="F:pyridoxal phosphate binding"/>
    <property type="evidence" value="ECO:0007669"/>
    <property type="project" value="TreeGrafter"/>
</dbReference>
<keyword evidence="6" id="KW-1185">Reference proteome</keyword>
<dbReference type="Pfam" id="PF01041">
    <property type="entry name" value="DegT_DnrJ_EryC1"/>
    <property type="match status" value="1"/>
</dbReference>
<evidence type="ECO:0000313" key="6">
    <source>
        <dbReference type="Proteomes" id="UP000056322"/>
    </source>
</evidence>
<dbReference type="GO" id="GO:0008483">
    <property type="term" value="F:transaminase activity"/>
    <property type="evidence" value="ECO:0007669"/>
    <property type="project" value="UniProtKB-KW"/>
</dbReference>
<accession>A0A0B7IXW6</accession>
<dbReference type="PANTHER" id="PTHR30244">
    <property type="entry name" value="TRANSAMINASE"/>
    <property type="match status" value="1"/>
</dbReference>
<dbReference type="Proteomes" id="UP000056322">
    <property type="component" value="Chromosome 1"/>
</dbReference>
<proteinExistence type="inferred from homology"/>
<dbReference type="EMBL" id="LN794158">
    <property type="protein sequence ID" value="CEN55276.1"/>
    <property type="molecule type" value="Genomic_DNA"/>
</dbReference>
<dbReference type="GO" id="GO:0000271">
    <property type="term" value="P:polysaccharide biosynthetic process"/>
    <property type="evidence" value="ECO:0007669"/>
    <property type="project" value="TreeGrafter"/>
</dbReference>
<evidence type="ECO:0000313" key="5">
    <source>
        <dbReference type="EMBL" id="CEN55276.1"/>
    </source>
</evidence>
<dbReference type="SUPFAM" id="SSF53383">
    <property type="entry name" value="PLP-dependent transferases"/>
    <property type="match status" value="1"/>
</dbReference>
<comment type="similarity">
    <text evidence="1 4">Belongs to the DegT/DnrJ/EryC1 family.</text>
</comment>
<dbReference type="InterPro" id="IPR015424">
    <property type="entry name" value="PyrdxlP-dep_Trfase"/>
</dbReference>
<dbReference type="InterPro" id="IPR015421">
    <property type="entry name" value="PyrdxlP-dep_Trfase_major"/>
</dbReference>
<keyword evidence="3 4" id="KW-0663">Pyridoxal phosphate</keyword>
<dbReference type="STRING" id="1581680.BN1209_0222"/>
<evidence type="ECO:0000256" key="3">
    <source>
        <dbReference type="PIRSR" id="PIRSR000390-2"/>
    </source>
</evidence>
<dbReference type="Gene3D" id="3.90.1150.10">
    <property type="entry name" value="Aspartate Aminotransferase, domain 1"/>
    <property type="match status" value="1"/>
</dbReference>
<dbReference type="PANTHER" id="PTHR30244:SF34">
    <property type="entry name" value="DTDP-4-AMINO-4,6-DIDEOXYGALACTOSE TRANSAMINASE"/>
    <property type="match status" value="1"/>
</dbReference>
<dbReference type="PIRSF" id="PIRSF000390">
    <property type="entry name" value="PLP_StrS"/>
    <property type="match status" value="1"/>
</dbReference>
<evidence type="ECO:0000256" key="4">
    <source>
        <dbReference type="RuleBase" id="RU004508"/>
    </source>
</evidence>
<reference evidence="6" key="1">
    <citation type="submission" date="2014-12" db="EMBL/GenBank/DDBJ databases">
        <authorList>
            <person name="Salcher M.M."/>
        </authorList>
    </citation>
    <scope>NUCLEOTIDE SEQUENCE [LARGE SCALE GENOMIC DNA]</scope>
    <source>
        <strain evidence="6">MMS-10A-171</strain>
    </source>
</reference>
<dbReference type="HOGENOM" id="CLU_036177_0_0_4"/>
<sequence>MKFTEAAPTAGLPLNWRDFFPYLFSQKSRFSLEEKLASFIGVDEAQVECSGTAALVVALEALKMLSDRKLVVISAYTCPWVALAVIKANLIPVLADSQSEHFAYCEKSLNSVVNHQTLAVVHTHLGGRVADVEKTIAIAKNVGAYVIEDAAQSLGAKLHNKSVGTFGDIGFYSLGVGKGLTIFSGGVVVTESLQIREALRRVGGNLPSHHLLELRRTIELIAYYLLYRPAGIGMAFGHHLRNKLKRGNLIQAVGDDCSFDFPLHKVGAWRKSIGASAADRLPAFIEQTKKITRGRLAILTKIPGVSVVLDTKGGEGVWPFFIVQIPSEEMRDRILEQLWNKGLGVGRLFIHALKDYDYLVPHFTDSKIPNAQVFASRTFIITNCNWLSEQDFAKICDVISEQVAHV</sequence>
<dbReference type="KEGG" id="mbac:BN1209_0222"/>
<evidence type="ECO:0000256" key="2">
    <source>
        <dbReference type="PIRSR" id="PIRSR000390-1"/>
    </source>
</evidence>
<name>A0A0B7IXW6_9PROT</name>
<feature type="modified residue" description="N6-(pyridoxal phosphate)lysine" evidence="3">
    <location>
        <position position="178"/>
    </location>
</feature>
<dbReference type="AlphaFoldDB" id="A0A0B7IXW6"/>
<dbReference type="InterPro" id="IPR000653">
    <property type="entry name" value="DegT/StrS_aminotransferase"/>
</dbReference>
<organism evidence="5 6">
    <name type="scientific">Candidatus Methylopumilus turicensis</name>
    <dbReference type="NCBI Taxonomy" id="1581680"/>
    <lineage>
        <taxon>Bacteria</taxon>
        <taxon>Pseudomonadati</taxon>
        <taxon>Pseudomonadota</taxon>
        <taxon>Betaproteobacteria</taxon>
        <taxon>Nitrosomonadales</taxon>
        <taxon>Methylophilaceae</taxon>
        <taxon>Candidatus Methylopumilus</taxon>
    </lineage>
</organism>
<protein>
    <submittedName>
        <fullName evidence="5">DegT/DnrJ/EryC1/StrS aminotransferase</fullName>
    </submittedName>
</protein>
<keyword evidence="5" id="KW-0808">Transferase</keyword>
<evidence type="ECO:0000256" key="1">
    <source>
        <dbReference type="ARBA" id="ARBA00037999"/>
    </source>
</evidence>
<dbReference type="InterPro" id="IPR015422">
    <property type="entry name" value="PyrdxlP-dep_Trfase_small"/>
</dbReference>
<feature type="active site" description="Proton acceptor" evidence="2">
    <location>
        <position position="178"/>
    </location>
</feature>